<keyword evidence="3" id="KW-1185">Reference proteome</keyword>
<dbReference type="AlphaFoldDB" id="A0A9P0GRU9"/>
<feature type="compositionally biased region" description="Polar residues" evidence="1">
    <location>
        <begin position="499"/>
        <end position="515"/>
    </location>
</feature>
<feature type="compositionally biased region" description="Basic and acidic residues" evidence="1">
    <location>
        <begin position="131"/>
        <end position="153"/>
    </location>
</feature>
<feature type="region of interest" description="Disordered" evidence="1">
    <location>
        <begin position="131"/>
        <end position="157"/>
    </location>
</feature>
<evidence type="ECO:0000313" key="2">
    <source>
        <dbReference type="EMBL" id="CAH1126459.1"/>
    </source>
</evidence>
<dbReference type="EMBL" id="OU892278">
    <property type="protein sequence ID" value="CAH1126459.1"/>
    <property type="molecule type" value="Genomic_DNA"/>
</dbReference>
<organism evidence="2 3">
    <name type="scientific">Ceutorhynchus assimilis</name>
    <name type="common">cabbage seed weevil</name>
    <dbReference type="NCBI Taxonomy" id="467358"/>
    <lineage>
        <taxon>Eukaryota</taxon>
        <taxon>Metazoa</taxon>
        <taxon>Ecdysozoa</taxon>
        <taxon>Arthropoda</taxon>
        <taxon>Hexapoda</taxon>
        <taxon>Insecta</taxon>
        <taxon>Pterygota</taxon>
        <taxon>Neoptera</taxon>
        <taxon>Endopterygota</taxon>
        <taxon>Coleoptera</taxon>
        <taxon>Polyphaga</taxon>
        <taxon>Cucujiformia</taxon>
        <taxon>Curculionidae</taxon>
        <taxon>Ceutorhynchinae</taxon>
        <taxon>Ceutorhynchus</taxon>
    </lineage>
</organism>
<feature type="region of interest" description="Disordered" evidence="1">
    <location>
        <begin position="303"/>
        <end position="330"/>
    </location>
</feature>
<dbReference type="OrthoDB" id="6774504at2759"/>
<reference evidence="2" key="1">
    <citation type="submission" date="2022-01" db="EMBL/GenBank/DDBJ databases">
        <authorList>
            <person name="King R."/>
        </authorList>
    </citation>
    <scope>NUCLEOTIDE SEQUENCE</scope>
</reference>
<dbReference type="Proteomes" id="UP001152799">
    <property type="component" value="Chromosome 2"/>
</dbReference>
<evidence type="ECO:0000256" key="1">
    <source>
        <dbReference type="SAM" id="MobiDB-lite"/>
    </source>
</evidence>
<protein>
    <submittedName>
        <fullName evidence="2">Uncharacterized protein</fullName>
    </submittedName>
</protein>
<gene>
    <name evidence="2" type="ORF">CEUTPL_LOCUS5311</name>
</gene>
<evidence type="ECO:0000313" key="3">
    <source>
        <dbReference type="Proteomes" id="UP001152799"/>
    </source>
</evidence>
<proteinExistence type="predicted"/>
<accession>A0A9P0GRU9</accession>
<feature type="region of interest" description="Disordered" evidence="1">
    <location>
        <begin position="478"/>
        <end position="521"/>
    </location>
</feature>
<sequence>MSQEVDIEAMKKCLTDANMYEDGMDEELIVQFYNAVRNSEASLQEESRRSFDVDSEAEKSLNESANELLEAIESSKVVAPSKSIIIDEEVEESEKEPWEVFAEPSPANKVVQVEEEDESWKRFVKDIPKKSRVVQEKEPSEEKNNNHKIHLENESQESDTILSVKKTPIGFYDMPESQDKNYLKVIYHNLKFVNIQNSKKFLSANSESRVKMMSYYHMAVAKSISHYASLSTIMAPRCKPIRGVDARTCINPVISSLKDEDFLSSQQEVYVSRSGRMTKKRVYNDNEVFDEILLESGSTKKSKNEGEWLKKAVPTNSKKNNSNETLVSSNNNTKKKFDLANTNSEDLFDELDNYEAPIPIMKSSTTRKKMPPIEEIMKRSSLFKDTSSPKRVGGRTNAILNAAKEQTERQKQQEEEIEKFTNSLDADSQAFEDDPDKVIFVEHVEARRITPVAPRRLINGRKRGGGVGAESLNITTKKTKSNEEPKTAAVNGVGRKNNKQVATKNAANESSPSTSRGRKEANTTMCPICRVSFPRREIEEHAATCGLDVFPTNPQNQRLTCEICDTVIPLSTQYEIHVKQCLAKKNG</sequence>
<feature type="compositionally biased region" description="Polar residues" evidence="1">
    <location>
        <begin position="314"/>
        <end position="330"/>
    </location>
</feature>
<name>A0A9P0GRU9_9CUCU</name>